<keyword evidence="2" id="KW-1185">Reference proteome</keyword>
<accession>K4JV95</accession>
<dbReference type="GeneID" id="13995348"/>
<protein>
    <submittedName>
        <fullName evidence="1">Uncharacterized protein</fullName>
    </submittedName>
</protein>
<gene>
    <name evidence="1" type="ORF">CcrColossus_gp420</name>
</gene>
<evidence type="ECO:0000313" key="2">
    <source>
        <dbReference type="Proteomes" id="UP000000463"/>
    </source>
</evidence>
<name>K4JV95_9CAUD</name>
<sequence>MSDLKPDAWRWRRRIMTGKPNPWVYRDGDDSPEHFLRQPGSFEVEFLRVDPAAKPTHYDIRVDTYSDEITRLPAHRVTPVVLP</sequence>
<reference evidence="1 2" key="1">
    <citation type="journal article" date="2012" name="BMC Genomics">
        <title>The Caulobacter crescentus phage phiCbK: genomics of a canonical phage.</title>
        <authorList>
            <person name="Gill J.J."/>
            <person name="Berry J.D."/>
            <person name="Russell W.K."/>
            <person name="Lessor L."/>
            <person name="Escobar Garcia D.A."/>
            <person name="Hernandez D."/>
            <person name="Kane A."/>
            <person name="Keene J."/>
            <person name="Maddox M."/>
            <person name="Martin R."/>
            <person name="Mohan S."/>
            <person name="Thorn A.M."/>
            <person name="Russell D.H."/>
            <person name="Young R."/>
        </authorList>
    </citation>
    <scope>NUCLEOTIDE SEQUENCE [LARGE SCALE GENOMIC DNA]</scope>
</reference>
<evidence type="ECO:0000313" key="1">
    <source>
        <dbReference type="EMBL" id="AFU88290.1"/>
    </source>
</evidence>
<proteinExistence type="predicted"/>
<dbReference type="Proteomes" id="UP000000463">
    <property type="component" value="Segment"/>
</dbReference>
<dbReference type="EMBL" id="JX100810">
    <property type="protein sequence ID" value="AFU88290.1"/>
    <property type="molecule type" value="Genomic_DNA"/>
</dbReference>
<dbReference type="KEGG" id="vg:13995348"/>
<dbReference type="RefSeq" id="YP_006988654.1">
    <property type="nucleotide sequence ID" value="NC_019406.1"/>
</dbReference>
<organism evidence="1 2">
    <name type="scientific">Caulobacter phage CcrColossus</name>
    <dbReference type="NCBI Taxonomy" id="1211640"/>
    <lineage>
        <taxon>Viruses</taxon>
        <taxon>Duplodnaviria</taxon>
        <taxon>Heunggongvirae</taxon>
        <taxon>Uroviricota</taxon>
        <taxon>Caudoviricetes</taxon>
        <taxon>Jeanschmidtviridae</taxon>
        <taxon>Colossusvirus</taxon>
        <taxon>Colossusvirus colossus</taxon>
    </lineage>
</organism>